<dbReference type="EMBL" id="JACJQH010000019">
    <property type="protein sequence ID" value="MBD2196608.1"/>
    <property type="molecule type" value="Genomic_DNA"/>
</dbReference>
<protein>
    <submittedName>
        <fullName evidence="1">Phage major capsid protein</fullName>
    </submittedName>
</protein>
<evidence type="ECO:0000313" key="1">
    <source>
        <dbReference type="EMBL" id="MBD2196608.1"/>
    </source>
</evidence>
<dbReference type="InterPro" id="IPR035198">
    <property type="entry name" value="SU10_MCP"/>
</dbReference>
<name>A0ABR8A9R2_9CYAN</name>
<keyword evidence="2" id="KW-1185">Reference proteome</keyword>
<proteinExistence type="predicted"/>
<dbReference type="Pfam" id="PF17236">
    <property type="entry name" value="SU10_MCP"/>
    <property type="match status" value="1"/>
</dbReference>
<gene>
    <name evidence="1" type="ORF">H6G24_14045</name>
</gene>
<comment type="caution">
    <text evidence="1">The sequence shown here is derived from an EMBL/GenBank/DDBJ whole genome shotgun (WGS) entry which is preliminary data.</text>
</comment>
<sequence>MAIINDVTKSLMLLVEEEVAALQLGYYPMLSRLNKKIISQKTVKWNTNVGGAGATGEATTASISAYTEDSIIGASLPIGTNRLRHSFQIQKEDRAEAASAGKGALRDLYGFEINSGLRVIMESLSGYVYTGTGLAAAGGVVGLGAVVANAAYAGIDPATYTAWSAVLNTNASNRALSADLLLAMETAIARKGGNFTAIYTTPEVVAKYKLLFAANTSINNVLPAGQADLGYTGVSYAGRPIIQDPYCPNNTLYFVNEPEVALYTFSQNNTGSTQGMQFAIEQLPSSNPDAENYAVYVKPQLKVHNRAKGVACLEKITQ</sequence>
<evidence type="ECO:0000313" key="2">
    <source>
        <dbReference type="Proteomes" id="UP000658514"/>
    </source>
</evidence>
<dbReference type="RefSeq" id="WP_190548550.1">
    <property type="nucleotide sequence ID" value="NZ_CAWPNO010000050.1"/>
</dbReference>
<accession>A0ABR8A9R2</accession>
<reference evidence="1 2" key="1">
    <citation type="journal article" date="2020" name="ISME J.">
        <title>Comparative genomics reveals insights into cyanobacterial evolution and habitat adaptation.</title>
        <authorList>
            <person name="Chen M.Y."/>
            <person name="Teng W.K."/>
            <person name="Zhao L."/>
            <person name="Hu C.X."/>
            <person name="Zhou Y.K."/>
            <person name="Han B.P."/>
            <person name="Song L.R."/>
            <person name="Shu W.S."/>
        </authorList>
    </citation>
    <scope>NUCLEOTIDE SEQUENCE [LARGE SCALE GENOMIC DNA]</scope>
    <source>
        <strain evidence="1 2">FACHB-288</strain>
    </source>
</reference>
<organism evidence="1 2">
    <name type="scientific">Calothrix parietina FACHB-288</name>
    <dbReference type="NCBI Taxonomy" id="2692896"/>
    <lineage>
        <taxon>Bacteria</taxon>
        <taxon>Bacillati</taxon>
        <taxon>Cyanobacteriota</taxon>
        <taxon>Cyanophyceae</taxon>
        <taxon>Nostocales</taxon>
        <taxon>Calotrichaceae</taxon>
        <taxon>Calothrix</taxon>
    </lineage>
</organism>
<dbReference type="NCBIfam" id="NF033394">
    <property type="entry name" value="capsid_maj_Podo"/>
    <property type="match status" value="1"/>
</dbReference>
<dbReference type="Proteomes" id="UP000658514">
    <property type="component" value="Unassembled WGS sequence"/>
</dbReference>
<dbReference type="InterPro" id="IPR049718">
    <property type="entry name" value="AKO59007-like"/>
</dbReference>